<dbReference type="Pfam" id="PF00132">
    <property type="entry name" value="Hexapep"/>
    <property type="match status" value="1"/>
</dbReference>
<dbReference type="GO" id="GO:0008870">
    <property type="term" value="F:galactoside O-acetyltransferase activity"/>
    <property type="evidence" value="ECO:0007669"/>
    <property type="project" value="UniProtKB-EC"/>
</dbReference>
<evidence type="ECO:0000313" key="3">
    <source>
        <dbReference type="Proteomes" id="UP000255277"/>
    </source>
</evidence>
<accession>A0A0D0SP90</accession>
<dbReference type="Proteomes" id="UP000321057">
    <property type="component" value="Unassembled WGS sequence"/>
</dbReference>
<dbReference type="STRING" id="1293.SH09_02165"/>
<dbReference type="RefSeq" id="WP_042737981.1">
    <property type="nucleotide sequence ID" value="NZ_CP069082.1"/>
</dbReference>
<dbReference type="AlphaFoldDB" id="A0A0D0SP90"/>
<dbReference type="PANTHER" id="PTHR23416">
    <property type="entry name" value="SIALIC ACID SYNTHASE-RELATED"/>
    <property type="match status" value="1"/>
</dbReference>
<dbReference type="Proteomes" id="UP000255277">
    <property type="component" value="Unassembled WGS sequence"/>
</dbReference>
<dbReference type="CDD" id="cd04647">
    <property type="entry name" value="LbH_MAT_like"/>
    <property type="match status" value="1"/>
</dbReference>
<reference evidence="1 4" key="2">
    <citation type="submission" date="2019-07" db="EMBL/GenBank/DDBJ databases">
        <title>Whole genome shotgun sequence of Staphylococcus gallinarum NBRC 109767.</title>
        <authorList>
            <person name="Hosoyama A."/>
            <person name="Uohara A."/>
            <person name="Ohji S."/>
            <person name="Ichikawa N."/>
        </authorList>
    </citation>
    <scope>NUCLEOTIDE SEQUENCE [LARGE SCALE GENOMIC DNA]</scope>
    <source>
        <strain evidence="1 4">NBRC 109767</strain>
    </source>
</reference>
<evidence type="ECO:0000313" key="4">
    <source>
        <dbReference type="Proteomes" id="UP000321057"/>
    </source>
</evidence>
<protein>
    <submittedName>
        <fullName evidence="1 2">Acetyltransferase</fullName>
        <ecNumber evidence="2">2.3.1.18</ecNumber>
        <ecNumber evidence="2">2.3.1.79</ecNumber>
    </submittedName>
</protein>
<dbReference type="Gene3D" id="2.160.10.10">
    <property type="entry name" value="Hexapeptide repeat proteins"/>
    <property type="match status" value="1"/>
</dbReference>
<proteinExistence type="predicted"/>
<evidence type="ECO:0000313" key="1">
    <source>
        <dbReference type="EMBL" id="GEQ04217.1"/>
    </source>
</evidence>
<sequence>MNNKIYTLMKKFSKILRFFPYRLRTSLYEINTRTNFKIQLAIRYIILASIAKQIGNNVYIGKNVSLKNMKNTIIGDNVSIHDMCYIDGYGGLEIGDNVSIAHSSTLITTNHTWNDTTIPIKYNEVSKGKIVIKDDVWIGCGVRVLSNVTIKQRSVVAAGSIVVKDLESGWLGAGVPMKKIKKLEE</sequence>
<dbReference type="InterPro" id="IPR051159">
    <property type="entry name" value="Hexapeptide_acetyltransf"/>
</dbReference>
<name>A0A0D0SP90_STAGA</name>
<dbReference type="SUPFAM" id="SSF51161">
    <property type="entry name" value="Trimeric LpxA-like enzymes"/>
    <property type="match status" value="1"/>
</dbReference>
<dbReference type="InterPro" id="IPR011004">
    <property type="entry name" value="Trimer_LpxA-like_sf"/>
</dbReference>
<keyword evidence="2" id="KW-0012">Acyltransferase</keyword>
<dbReference type="InterPro" id="IPR001451">
    <property type="entry name" value="Hexapep"/>
</dbReference>
<reference evidence="2 3" key="1">
    <citation type="submission" date="2018-06" db="EMBL/GenBank/DDBJ databases">
        <authorList>
            <consortium name="Pathogen Informatics"/>
            <person name="Doyle S."/>
        </authorList>
    </citation>
    <scope>NUCLEOTIDE SEQUENCE [LARGE SCALE GENOMIC DNA]</scope>
    <source>
        <strain evidence="2 3">NCTC12195</strain>
    </source>
</reference>
<gene>
    <name evidence="2" type="primary">lacA</name>
    <name evidence="1" type="synonym">wbbJ</name>
    <name evidence="2" type="ORF">NCTC12195_01006</name>
    <name evidence="1" type="ORF">SGA02_00450</name>
</gene>
<dbReference type="GO" id="GO:0008925">
    <property type="term" value="F:maltose O-acetyltransferase activity"/>
    <property type="evidence" value="ECO:0007669"/>
    <property type="project" value="UniProtKB-EC"/>
</dbReference>
<evidence type="ECO:0000313" key="2">
    <source>
        <dbReference type="EMBL" id="SUM31572.1"/>
    </source>
</evidence>
<keyword evidence="2" id="KW-0808">Transferase</keyword>
<dbReference type="GeneID" id="93846169"/>
<dbReference type="EMBL" id="UHDK01000001">
    <property type="protein sequence ID" value="SUM31572.1"/>
    <property type="molecule type" value="Genomic_DNA"/>
</dbReference>
<organism evidence="2 3">
    <name type="scientific">Staphylococcus gallinarum</name>
    <dbReference type="NCBI Taxonomy" id="1293"/>
    <lineage>
        <taxon>Bacteria</taxon>
        <taxon>Bacillati</taxon>
        <taxon>Bacillota</taxon>
        <taxon>Bacilli</taxon>
        <taxon>Bacillales</taxon>
        <taxon>Staphylococcaceae</taxon>
        <taxon>Staphylococcus</taxon>
    </lineage>
</organism>
<dbReference type="OrthoDB" id="9782926at2"/>
<dbReference type="EMBL" id="BKAX01000001">
    <property type="protein sequence ID" value="GEQ04217.1"/>
    <property type="molecule type" value="Genomic_DNA"/>
</dbReference>
<dbReference type="EC" id="2.3.1.18" evidence="2"/>
<dbReference type="EC" id="2.3.1.79" evidence="2"/>
<keyword evidence="4" id="KW-1185">Reference proteome</keyword>